<name>A0A0A8XQS1_ARUDO</name>
<reference evidence="1" key="1">
    <citation type="submission" date="2014-09" db="EMBL/GenBank/DDBJ databases">
        <authorList>
            <person name="Magalhaes I.L.F."/>
            <person name="Oliveira U."/>
            <person name="Santos F.R."/>
            <person name="Vidigal T.H.D.A."/>
            <person name="Brescovit A.D."/>
            <person name="Santos A.J."/>
        </authorList>
    </citation>
    <scope>NUCLEOTIDE SEQUENCE</scope>
    <source>
        <tissue evidence="1">Shoot tissue taken approximately 20 cm above the soil surface</tissue>
    </source>
</reference>
<protein>
    <submittedName>
        <fullName evidence="1">Uncharacterized protein</fullName>
    </submittedName>
</protein>
<sequence>MSTQAPRTVGQFRLLTTRIQALPKPNGSTRPKPNGICSEVYWTN</sequence>
<accession>A0A0A8XQS1</accession>
<organism evidence="1">
    <name type="scientific">Arundo donax</name>
    <name type="common">Giant reed</name>
    <name type="synonym">Donax arundinaceus</name>
    <dbReference type="NCBI Taxonomy" id="35708"/>
    <lineage>
        <taxon>Eukaryota</taxon>
        <taxon>Viridiplantae</taxon>
        <taxon>Streptophyta</taxon>
        <taxon>Embryophyta</taxon>
        <taxon>Tracheophyta</taxon>
        <taxon>Spermatophyta</taxon>
        <taxon>Magnoliopsida</taxon>
        <taxon>Liliopsida</taxon>
        <taxon>Poales</taxon>
        <taxon>Poaceae</taxon>
        <taxon>PACMAD clade</taxon>
        <taxon>Arundinoideae</taxon>
        <taxon>Arundineae</taxon>
        <taxon>Arundo</taxon>
    </lineage>
</organism>
<proteinExistence type="predicted"/>
<reference evidence="1" key="2">
    <citation type="journal article" date="2015" name="Data Brief">
        <title>Shoot transcriptome of the giant reed, Arundo donax.</title>
        <authorList>
            <person name="Barrero R.A."/>
            <person name="Guerrero F.D."/>
            <person name="Moolhuijzen P."/>
            <person name="Goolsby J.A."/>
            <person name="Tidwell J."/>
            <person name="Bellgard S.E."/>
            <person name="Bellgard M.I."/>
        </authorList>
    </citation>
    <scope>NUCLEOTIDE SEQUENCE</scope>
    <source>
        <tissue evidence="1">Shoot tissue taken approximately 20 cm above the soil surface</tissue>
    </source>
</reference>
<dbReference type="AlphaFoldDB" id="A0A0A8XQS1"/>
<dbReference type="EMBL" id="GBRH01281641">
    <property type="protein sequence ID" value="JAD16254.1"/>
    <property type="molecule type" value="Transcribed_RNA"/>
</dbReference>
<evidence type="ECO:0000313" key="1">
    <source>
        <dbReference type="EMBL" id="JAD16254.1"/>
    </source>
</evidence>